<reference evidence="1 2" key="1">
    <citation type="submission" date="2017-03" db="EMBL/GenBank/DDBJ databases">
        <authorList>
            <person name="Afonso C.L."/>
            <person name="Miller P.J."/>
            <person name="Scott M.A."/>
            <person name="Spackman E."/>
            <person name="Goraichik I."/>
            <person name="Dimitrov K.M."/>
            <person name="Suarez D.L."/>
            <person name="Swayne D.E."/>
        </authorList>
    </citation>
    <scope>NUCLEOTIDE SEQUENCE [LARGE SCALE GENOMIC DNA]</scope>
    <source>
        <strain evidence="1 2">CECT 7639</strain>
    </source>
</reference>
<dbReference type="NCBIfam" id="TIGR01926">
    <property type="entry name" value="peroxid_rel"/>
    <property type="match status" value="1"/>
</dbReference>
<dbReference type="EMBL" id="FWFO01000002">
    <property type="protein sequence ID" value="SLN58831.1"/>
    <property type="molecule type" value="Genomic_DNA"/>
</dbReference>
<name>A0A1Y5TF35_9RHOB</name>
<dbReference type="PANTHER" id="PTHR35446">
    <property type="entry name" value="SI:CH211-175M2.5"/>
    <property type="match status" value="1"/>
</dbReference>
<evidence type="ECO:0008006" key="3">
    <source>
        <dbReference type="Google" id="ProtNLM"/>
    </source>
</evidence>
<dbReference type="OrthoDB" id="9808310at2"/>
<organism evidence="1 2">
    <name type="scientific">Falsiruegeria litorea R37</name>
    <dbReference type="NCBI Taxonomy" id="1200284"/>
    <lineage>
        <taxon>Bacteria</taxon>
        <taxon>Pseudomonadati</taxon>
        <taxon>Pseudomonadota</taxon>
        <taxon>Alphaproteobacteria</taxon>
        <taxon>Rhodobacterales</taxon>
        <taxon>Roseobacteraceae</taxon>
        <taxon>Falsiruegeria</taxon>
    </lineage>
</organism>
<dbReference type="RefSeq" id="WP_085796885.1">
    <property type="nucleotide sequence ID" value="NZ_FWFO01000002.1"/>
</dbReference>
<dbReference type="PANTHER" id="PTHR35446:SF2">
    <property type="entry name" value="CARBOXYMUCONOLACTONE DECARBOXYLASE-LIKE DOMAIN-CONTAINING PROTEIN"/>
    <property type="match status" value="1"/>
</dbReference>
<dbReference type="Proteomes" id="UP000193077">
    <property type="component" value="Unassembled WGS sequence"/>
</dbReference>
<gene>
    <name evidence="1" type="ORF">TRL7639_03263</name>
</gene>
<sequence>MSAWIDMVPDEEATGRLKELLDKARTPHGTVDTVMRVHSLRPETMNGHVTLYRSVLHSKDNVLPFWFLEVVASYTSILNDCTYSLTHHFMNVRNLIQDQPRSDRIFLALKAQRPEDEFEGKELALLRYAAKLTTDVGKLIKSDFEALKIVGCSDGEILEVNQVCAYFNYSNRLLNGLGATTDNDVIGYYKGGENDS</sequence>
<dbReference type="Gene3D" id="1.20.1290.10">
    <property type="entry name" value="AhpD-like"/>
    <property type="match status" value="1"/>
</dbReference>
<proteinExistence type="predicted"/>
<accession>A0A1Y5TF35</accession>
<evidence type="ECO:0000313" key="2">
    <source>
        <dbReference type="Proteomes" id="UP000193077"/>
    </source>
</evidence>
<dbReference type="InterPro" id="IPR010195">
    <property type="entry name" value="Uncharacterised_peroxidase-rel"/>
</dbReference>
<dbReference type="InterPro" id="IPR029032">
    <property type="entry name" value="AhpD-like"/>
</dbReference>
<evidence type="ECO:0000313" key="1">
    <source>
        <dbReference type="EMBL" id="SLN58831.1"/>
    </source>
</evidence>
<dbReference type="SUPFAM" id="SSF69118">
    <property type="entry name" value="AhpD-like"/>
    <property type="match status" value="1"/>
</dbReference>
<keyword evidence="2" id="KW-1185">Reference proteome</keyword>
<protein>
    <recommendedName>
        <fullName evidence="3">Alkylhydroperoxidase</fullName>
    </recommendedName>
</protein>
<dbReference type="AlphaFoldDB" id="A0A1Y5TF35"/>